<gene>
    <name evidence="3" type="ORF">E1263_37025</name>
</gene>
<proteinExistence type="predicted"/>
<dbReference type="Pfam" id="PF20148">
    <property type="entry name" value="DUF6531"/>
    <property type="match status" value="1"/>
</dbReference>
<feature type="domain" description="DUF6531" evidence="2">
    <location>
        <begin position="854"/>
        <end position="939"/>
    </location>
</feature>
<evidence type="ECO:0000313" key="4">
    <source>
        <dbReference type="Proteomes" id="UP000295124"/>
    </source>
</evidence>
<feature type="region of interest" description="Disordered" evidence="1">
    <location>
        <begin position="1794"/>
        <end position="1814"/>
    </location>
</feature>
<evidence type="ECO:0000256" key="1">
    <source>
        <dbReference type="SAM" id="MobiDB-lite"/>
    </source>
</evidence>
<dbReference type="EMBL" id="SMKX01000179">
    <property type="protein sequence ID" value="TDD46222.1"/>
    <property type="molecule type" value="Genomic_DNA"/>
</dbReference>
<feature type="compositionally biased region" description="Polar residues" evidence="1">
    <location>
        <begin position="1801"/>
        <end position="1814"/>
    </location>
</feature>
<organism evidence="3 4">
    <name type="scientific">Kribbella antibiotica</name>
    <dbReference type="NCBI Taxonomy" id="190195"/>
    <lineage>
        <taxon>Bacteria</taxon>
        <taxon>Bacillati</taxon>
        <taxon>Actinomycetota</taxon>
        <taxon>Actinomycetes</taxon>
        <taxon>Propionibacteriales</taxon>
        <taxon>Kribbellaceae</taxon>
        <taxon>Kribbella</taxon>
    </lineage>
</organism>
<accession>A0A4R4YRM7</accession>
<dbReference type="InterPro" id="IPR022385">
    <property type="entry name" value="Rhs_assc_core"/>
</dbReference>
<name>A0A4R4YRM7_9ACTN</name>
<dbReference type="NCBIfam" id="TIGR03696">
    <property type="entry name" value="Rhs_assc_core"/>
    <property type="match status" value="1"/>
</dbReference>
<reference evidence="3 4" key="1">
    <citation type="submission" date="2019-03" db="EMBL/GenBank/DDBJ databases">
        <title>Draft genome sequences of novel Actinobacteria.</title>
        <authorList>
            <person name="Sahin N."/>
            <person name="Ay H."/>
            <person name="Saygin H."/>
        </authorList>
    </citation>
    <scope>NUCLEOTIDE SEQUENCE [LARGE SCALE GENOMIC DNA]</scope>
    <source>
        <strain evidence="3 4">JCM 13523</strain>
    </source>
</reference>
<dbReference type="Pfam" id="PF05593">
    <property type="entry name" value="RHS_repeat"/>
    <property type="match status" value="1"/>
</dbReference>
<sequence>MYVLDRSQRARIQRFPRVVAAVTAFALLITGLEASQAVAAPAADPVPPVAKVASRPDIVSAALTARSQGSRVEVESMRSETDSTWANPDGTMTTEAHAVPVRFKTKAGQWRSIDLNLAKAADGTVAPKGHKLGLRLGKRTAASGGVVAAAGGTVEWLAPFRLPEPTINGTKATYAEVQPGVDLTVDARRNGFETDFIVKARPQTAPVWRLPLKTNGLTARTAKDGAIEFVDAKNVVRSRIPVSLMWDAAKDPASGEPVNKTVVKVTVEQTSRSKATLVIAPDAKWFMAPERVFPVTVDPTYVTGTLKSTFDTWVQSGVTTDQSDAVDLRVGKNGTATARTFMNFATSTFAGKDILSANLSLWQYHAVSCTATAVQLRSATPATTASRWTAQPSLGGVYGTVTAAKGASGCPGGRIAIPMTGLAQAWSTVTYPTGGLALTAANEADVNGWKRFYSFSGTADPYVTMTWNRPPSKPANPEYTSAVAYAAPGGPSYLYTPYLNPWVSTKATDADGNTVKYSFEFHTSPVGPDSLKATCVGSVYPSGTTAGCKPATNLPENTAIYVRAKANDGRRDGPWSNFTRVLVGATPPAAPVVTCPAPYANNSWHDNAPTADVECTITATGTGYSAPGYVRLTVDGKPVASGVQGAPAGQIKITPSSDPAVAKTTVKLPKSIQGQHRIEAQAETPAGRISSTTTYSVGWGGTGLTAPTANPRITTADNIRVTASGPPKGTATSVTAKVKWRVSGYGGSDDLVGWNDSTDLPVTDNGTGGVTVNTLWDTKNAESDANLDSNPDTAAIEPTVLNPRVPVKLDVQVCFKYGTAEQCTWSQTPDTTVQRLPHAFGDGFPTSEAGPGQVALWTGEFNTKATDITVPGYTGDLSISRSLMTYESPNNGVTGAFGPGWSAQFDGADTGAAGLQVVDSTRLDGTLVLVDDDGTTLSYESPSGKRRVDGVLETGPWVPTGEQTETDGSLLKITGSGAATTLSYTDDNGTVTTWTTPSAPVKGADTLFRADGISEPGVAGKTTFSYDSANRVVRILAPPAPGVTCAAYNPAAPLTGLNPGCRALHFVYTVIGSSRWRMSEGWLDIYNPDKAGGAGMESIKVAAYTYNSNADLIKVTDPRSGLATEYTYNAAGDLATVKSAGQVPFQLNYVTVDGRQKLDSVTRDRPAGDPAGGAATLGKYVYDVPLSGDGLPDLTAASVGRWNQKAVPTNGVAVFGSDHPVSGTPTAADWQYADLQYTDAAGYTVNTAKFGAGAWQLSATDYNEEGNAVRELDERALRVLVDGQLPAGASADQLATVTVYNLEIKNAAGDAVLTPAGTLVTDTYGPARYAALKDGTTAWVRPHTHTTYDQGAPNAGINPDTALPYRLATTETSYAQDPGTGSDLEVTGQSLTSYAAPVSGDADGWALGQAGRTVTDVDLDGTISAGDIVKLTRYDAEGRVVETRQPASNGADAGTTKTVYYTTAANAAFTDCGGKPHWAGLVCKTYPAAQPTSSAGATPTLPSTTTSAFTYLLAPKTVTQTSGSVTRTATTVYLSDGRTASTKNTVTGLSGSTPTTEKITTYDAATGQPTVLTAKNADGSTFGTITTAYDAWGRQTSYQPSGESATTTTYDAAGAVAKVTDANGSTTYTYDGTDADGKQERRGLATKVDVATAGSTWSSTGAYDSDGSMTVQKLPGGVTQYNDIDNTGEPTGLRYTGQTTTLNDDGSTTVDPNGPWLSWSLENDVSGRVIHEWTPDGSAFTSADGGALPYDRRFGYDNAGRLTQVNDRSATASGVDLTDPAEAPGCVTRSYGFDRNDNRLSKSTAPAATDGSCSTGGATTITRSFDTADRPVTGANGTGTYAYDALGRTTKVPAADSPHPADGDIALAYYDNDLARTITQAGTTTMYTLDALDRRSSESVTTGATTVQTVRHYNDTSDNPSWVTQGATTQRYAELVGGDLSLTTTGGSGELTIADPHGDVVTAVDLASPAATGTSIAGWTGYDEYGNSTGTVAGTGVVDYSWLGAKQRATTGAGFILMGVRLYNPNTGTFTSIDPVPGGNANAYMYPSDPVNQFDLDGKKKCSRWKKWACKVGKWAGYAAWIPGPIGAAASVVSAASYAIGGDYRSAIGAAFGGITSYFGGKVLFGAVRGAWKARYGRKSWYGVKKMARHARRGRVHKYRSKYLYSGRVRSPRSAVYGFIWGTRSVGGIGFGAD</sequence>
<evidence type="ECO:0000313" key="3">
    <source>
        <dbReference type="EMBL" id="TDD46222.1"/>
    </source>
</evidence>
<keyword evidence="4" id="KW-1185">Reference proteome</keyword>
<comment type="caution">
    <text evidence="3">The sequence shown here is derived from an EMBL/GenBank/DDBJ whole genome shotgun (WGS) entry which is preliminary data.</text>
</comment>
<dbReference type="Gene3D" id="2.180.10.10">
    <property type="entry name" value="RHS repeat-associated core"/>
    <property type="match status" value="2"/>
</dbReference>
<dbReference type="InterPro" id="IPR045351">
    <property type="entry name" value="DUF6531"/>
</dbReference>
<evidence type="ECO:0000259" key="2">
    <source>
        <dbReference type="Pfam" id="PF20148"/>
    </source>
</evidence>
<dbReference type="InterPro" id="IPR031325">
    <property type="entry name" value="RHS_repeat"/>
</dbReference>
<protein>
    <submittedName>
        <fullName evidence="3">RHS repeat protein</fullName>
    </submittedName>
</protein>
<dbReference type="OrthoDB" id="9762066at2"/>
<dbReference type="Proteomes" id="UP000295124">
    <property type="component" value="Unassembled WGS sequence"/>
</dbReference>